<keyword evidence="1" id="KW-0812">Transmembrane</keyword>
<feature type="transmembrane region" description="Helical" evidence="1">
    <location>
        <begin position="88"/>
        <end position="110"/>
    </location>
</feature>
<organism evidence="2 3">
    <name type="scientific">Lysobacter hankyongensis</name>
    <dbReference type="NCBI Taxonomy" id="1176535"/>
    <lineage>
        <taxon>Bacteria</taxon>
        <taxon>Pseudomonadati</taxon>
        <taxon>Pseudomonadota</taxon>
        <taxon>Gammaproteobacteria</taxon>
        <taxon>Lysobacterales</taxon>
        <taxon>Lysobacteraceae</taxon>
        <taxon>Lysobacter</taxon>
    </lineage>
</organism>
<dbReference type="RefSeq" id="WP_345303379.1">
    <property type="nucleotide sequence ID" value="NZ_BAABJE010000010.1"/>
</dbReference>
<feature type="transmembrane region" description="Helical" evidence="1">
    <location>
        <begin position="39"/>
        <end position="59"/>
    </location>
</feature>
<keyword evidence="3" id="KW-1185">Reference proteome</keyword>
<keyword evidence="1" id="KW-1133">Transmembrane helix</keyword>
<reference evidence="3" key="1">
    <citation type="journal article" date="2019" name="Int. J. Syst. Evol. Microbiol.">
        <title>The Global Catalogue of Microorganisms (GCM) 10K type strain sequencing project: providing services to taxonomists for standard genome sequencing and annotation.</title>
        <authorList>
            <consortium name="The Broad Institute Genomics Platform"/>
            <consortium name="The Broad Institute Genome Sequencing Center for Infectious Disease"/>
            <person name="Wu L."/>
            <person name="Ma J."/>
        </authorList>
    </citation>
    <scope>NUCLEOTIDE SEQUENCE [LARGE SCALE GENOMIC DNA]</scope>
    <source>
        <strain evidence="3">JCM 18204</strain>
    </source>
</reference>
<dbReference type="Proteomes" id="UP001499959">
    <property type="component" value="Unassembled WGS sequence"/>
</dbReference>
<gene>
    <name evidence="2" type="ORF">GCM10023307_22100</name>
</gene>
<sequence>MTQHSYANVGCATVILGGFGLLLFGVGLDELSGSRLAPAGGYLLGAGAVWGFLAFLWAINIRANGRRAWVARQPYPHLAEKGLKRGGFLKGAAVTWVLVAAAHAAAYFAVFQPALSDGLRTTAMSLAYGILPLCHLVVPLTGGFLWSAWVGSSTPKS</sequence>
<evidence type="ECO:0000313" key="2">
    <source>
        <dbReference type="EMBL" id="GAA4795826.1"/>
    </source>
</evidence>
<evidence type="ECO:0000313" key="3">
    <source>
        <dbReference type="Proteomes" id="UP001499959"/>
    </source>
</evidence>
<name>A0ABP9BI99_9GAMM</name>
<feature type="transmembrane region" description="Helical" evidence="1">
    <location>
        <begin position="7"/>
        <end position="27"/>
    </location>
</feature>
<accession>A0ABP9BI99</accession>
<evidence type="ECO:0000256" key="1">
    <source>
        <dbReference type="SAM" id="Phobius"/>
    </source>
</evidence>
<feature type="transmembrane region" description="Helical" evidence="1">
    <location>
        <begin position="130"/>
        <end position="151"/>
    </location>
</feature>
<dbReference type="EMBL" id="BAABJE010000010">
    <property type="protein sequence ID" value="GAA4795826.1"/>
    <property type="molecule type" value="Genomic_DNA"/>
</dbReference>
<keyword evidence="1" id="KW-0472">Membrane</keyword>
<comment type="caution">
    <text evidence="2">The sequence shown here is derived from an EMBL/GenBank/DDBJ whole genome shotgun (WGS) entry which is preliminary data.</text>
</comment>
<protein>
    <submittedName>
        <fullName evidence="2">Uncharacterized protein</fullName>
    </submittedName>
</protein>
<proteinExistence type="predicted"/>